<evidence type="ECO:0000256" key="13">
    <source>
        <dbReference type="RuleBase" id="RU000682"/>
    </source>
</evidence>
<evidence type="ECO:0000313" key="18">
    <source>
        <dbReference type="Proteomes" id="UP001085076"/>
    </source>
</evidence>
<evidence type="ECO:0000256" key="2">
    <source>
        <dbReference type="ARBA" id="ARBA00007427"/>
    </source>
</evidence>
<dbReference type="PANTHER" id="PTHR12628:SF13">
    <property type="entry name" value="HOMEOBOX PROTEIN HAT3.1"/>
    <property type="match status" value="1"/>
</dbReference>
<feature type="compositionally biased region" description="Acidic residues" evidence="14">
    <location>
        <begin position="332"/>
        <end position="342"/>
    </location>
</feature>
<evidence type="ECO:0000256" key="5">
    <source>
        <dbReference type="ARBA" id="ARBA00022833"/>
    </source>
</evidence>
<dbReference type="InterPro" id="IPR011011">
    <property type="entry name" value="Znf_FYVE_PHD"/>
</dbReference>
<dbReference type="OrthoDB" id="1903104at2759"/>
<dbReference type="AlphaFoldDB" id="A0A9D5HKV2"/>
<keyword evidence="5" id="KW-0862">Zinc</keyword>
<dbReference type="PANTHER" id="PTHR12628">
    <property type="entry name" value="POLYCOMB-LIKE TRANSCRIPTION FACTOR"/>
    <property type="match status" value="1"/>
</dbReference>
<dbReference type="Pfam" id="PF00046">
    <property type="entry name" value="Homeodomain"/>
    <property type="match status" value="1"/>
</dbReference>
<dbReference type="SMART" id="SM00389">
    <property type="entry name" value="HOX"/>
    <property type="match status" value="1"/>
</dbReference>
<feature type="region of interest" description="Disordered" evidence="14">
    <location>
        <begin position="1"/>
        <end position="35"/>
    </location>
</feature>
<dbReference type="InterPro" id="IPR009057">
    <property type="entry name" value="Homeodomain-like_sf"/>
</dbReference>
<dbReference type="InterPro" id="IPR045876">
    <property type="entry name" value="PRHA-like_PHD-finger"/>
</dbReference>
<accession>A0A9D5HKV2</accession>
<evidence type="ECO:0000256" key="14">
    <source>
        <dbReference type="SAM" id="MobiDB-lite"/>
    </source>
</evidence>
<reference evidence="17" key="2">
    <citation type="journal article" date="2022" name="Hortic Res">
        <title>The genome of Dioscorea zingiberensis sheds light on the biosynthesis, origin and evolution of the medicinally important diosgenin saponins.</title>
        <authorList>
            <person name="Li Y."/>
            <person name="Tan C."/>
            <person name="Li Z."/>
            <person name="Guo J."/>
            <person name="Li S."/>
            <person name="Chen X."/>
            <person name="Wang C."/>
            <person name="Dai X."/>
            <person name="Yang H."/>
            <person name="Song W."/>
            <person name="Hou L."/>
            <person name="Xu J."/>
            <person name="Tong Z."/>
            <person name="Xu A."/>
            <person name="Yuan X."/>
            <person name="Wang W."/>
            <person name="Yang Q."/>
            <person name="Chen L."/>
            <person name="Sun Z."/>
            <person name="Wang K."/>
            <person name="Pan B."/>
            <person name="Chen J."/>
            <person name="Bao Y."/>
            <person name="Liu F."/>
            <person name="Qi X."/>
            <person name="Gang D.R."/>
            <person name="Wen J."/>
            <person name="Li J."/>
        </authorList>
    </citation>
    <scope>NUCLEOTIDE SEQUENCE</scope>
    <source>
        <strain evidence="17">Dzin_1.0</strain>
    </source>
</reference>
<feature type="domain" description="PHD-type" evidence="15">
    <location>
        <begin position="149"/>
        <end position="206"/>
    </location>
</feature>
<evidence type="ECO:0000256" key="12">
    <source>
        <dbReference type="PROSITE-ProRule" id="PRU00146"/>
    </source>
</evidence>
<feature type="region of interest" description="Disordered" evidence="14">
    <location>
        <begin position="663"/>
        <end position="710"/>
    </location>
</feature>
<keyword evidence="18" id="KW-1185">Reference proteome</keyword>
<dbReference type="SUPFAM" id="SSF57903">
    <property type="entry name" value="FYVE/PHD zinc finger"/>
    <property type="match status" value="1"/>
</dbReference>
<dbReference type="InterPro" id="IPR013083">
    <property type="entry name" value="Znf_RING/FYVE/PHD"/>
</dbReference>
<dbReference type="PROSITE" id="PS50071">
    <property type="entry name" value="HOMEOBOX_2"/>
    <property type="match status" value="1"/>
</dbReference>
<dbReference type="InterPro" id="IPR019787">
    <property type="entry name" value="Znf_PHD-finger"/>
</dbReference>
<keyword evidence="9" id="KW-0804">Transcription</keyword>
<dbReference type="PROSITE" id="PS01359">
    <property type="entry name" value="ZF_PHD_1"/>
    <property type="match status" value="1"/>
</dbReference>
<evidence type="ECO:0000256" key="8">
    <source>
        <dbReference type="ARBA" id="ARBA00023155"/>
    </source>
</evidence>
<dbReference type="GO" id="GO:0003677">
    <property type="term" value="F:DNA binding"/>
    <property type="evidence" value="ECO:0007669"/>
    <property type="project" value="UniProtKB-UniRule"/>
</dbReference>
<dbReference type="GO" id="GO:0008270">
    <property type="term" value="F:zinc ion binding"/>
    <property type="evidence" value="ECO:0007669"/>
    <property type="project" value="UniProtKB-KW"/>
</dbReference>
<dbReference type="GO" id="GO:0045814">
    <property type="term" value="P:negative regulation of gene expression, epigenetic"/>
    <property type="evidence" value="ECO:0007669"/>
    <property type="project" value="TreeGrafter"/>
</dbReference>
<evidence type="ECO:0000256" key="9">
    <source>
        <dbReference type="ARBA" id="ARBA00023163"/>
    </source>
</evidence>
<evidence type="ECO:0000256" key="1">
    <source>
        <dbReference type="ARBA" id="ARBA00004123"/>
    </source>
</evidence>
<feature type="compositionally biased region" description="Low complexity" evidence="14">
    <location>
        <begin position="357"/>
        <end position="366"/>
    </location>
</feature>
<feature type="compositionally biased region" description="Polar residues" evidence="14">
    <location>
        <begin position="664"/>
        <end position="677"/>
    </location>
</feature>
<dbReference type="SMART" id="SM00249">
    <property type="entry name" value="PHD"/>
    <property type="match status" value="1"/>
</dbReference>
<feature type="region of interest" description="Disordered" evidence="14">
    <location>
        <begin position="242"/>
        <end position="395"/>
    </location>
</feature>
<evidence type="ECO:0000256" key="4">
    <source>
        <dbReference type="ARBA" id="ARBA00022771"/>
    </source>
</evidence>
<feature type="compositionally biased region" description="Basic residues" evidence="14">
    <location>
        <begin position="461"/>
        <end position="472"/>
    </location>
</feature>
<dbReference type="EMBL" id="JAGGNH010000002">
    <property type="protein sequence ID" value="KAJ0980254.1"/>
    <property type="molecule type" value="Genomic_DNA"/>
</dbReference>
<keyword evidence="4 12" id="KW-0863">Zinc-finger</keyword>
<dbReference type="InterPro" id="IPR001356">
    <property type="entry name" value="HD"/>
</dbReference>
<feature type="compositionally biased region" description="Basic and acidic residues" evidence="14">
    <location>
        <begin position="315"/>
        <end position="331"/>
    </location>
</feature>
<evidence type="ECO:0000259" key="15">
    <source>
        <dbReference type="PROSITE" id="PS50016"/>
    </source>
</evidence>
<dbReference type="InterPro" id="IPR019786">
    <property type="entry name" value="Zinc_finger_PHD-type_CS"/>
</dbReference>
<feature type="compositionally biased region" description="Basic and acidic residues" evidence="14">
    <location>
        <begin position="290"/>
        <end position="301"/>
    </location>
</feature>
<dbReference type="Gene3D" id="3.30.40.10">
    <property type="entry name" value="Zinc/RING finger domain, C3HC4 (zinc finger)"/>
    <property type="match status" value="1"/>
</dbReference>
<dbReference type="PROSITE" id="PS50016">
    <property type="entry name" value="ZF_PHD_2"/>
    <property type="match status" value="1"/>
</dbReference>
<dbReference type="SUPFAM" id="SSF46689">
    <property type="entry name" value="Homeodomain-like"/>
    <property type="match status" value="1"/>
</dbReference>
<feature type="compositionally biased region" description="Basic and acidic residues" evidence="14">
    <location>
        <begin position="368"/>
        <end position="377"/>
    </location>
</feature>
<feature type="region of interest" description="Disordered" evidence="14">
    <location>
        <begin position="418"/>
        <end position="502"/>
    </location>
</feature>
<feature type="compositionally biased region" description="Polar residues" evidence="14">
    <location>
        <begin position="479"/>
        <end position="499"/>
    </location>
</feature>
<dbReference type="CDD" id="cd15504">
    <property type="entry name" value="PHD_PRHA_like"/>
    <property type="match status" value="1"/>
</dbReference>
<feature type="DNA-binding region" description="Homeobox" evidence="11">
    <location>
        <begin position="531"/>
        <end position="590"/>
    </location>
</feature>
<protein>
    <submittedName>
        <fullName evidence="17">Uncharacterized protein</fullName>
    </submittedName>
</protein>
<evidence type="ECO:0000256" key="7">
    <source>
        <dbReference type="ARBA" id="ARBA00023125"/>
    </source>
</evidence>
<evidence type="ECO:0000256" key="10">
    <source>
        <dbReference type="ARBA" id="ARBA00023242"/>
    </source>
</evidence>
<keyword evidence="3" id="KW-0479">Metal-binding</keyword>
<sequence length="727" mass="81032">MELEFSDQCQNGKSKSPVMSEKSKSKSKSKSPVEAVSLPVQPIIERRRRKKKVKKLSDDEFSKIRKRVQYLLKRIGYEQNLIDAYSGEGWKGQSLEKIKPEKELERAKSEILRCKLKIRELFHHLDSLLSKGRLEDSLFDSEGQISSDDIFCGTCSSKDVSANNDIILCDGICDRGFHQKCLNPPLLSENIPSGDEGWLCPACDCKVDCLDLLNEFQESDLNIENTWENVFPEVAATSNSGVLHDESGFLSDDSEDDDYDPDVPVVDEEDQEEGESLHESDSTSLSEESEGLKHEMQHKDLGLSSDDSEDDDYDPDRKDTDEKTQKARSSSDESDFSSDSDDFCAVLSKASGANEVSESSKPSTSSGEGRRASERNKFRINSEPLSLSEPNMNQETVLPMLEKRQHEHLDYKKLCAEVNGKTSDSSDDENWLDINTKKKNEEDVSRKGPKLFTRKNAQPTKAHKGSRGSKGKLTKDGGITNSGLDQPQASQDVNESTPMGRQVKSKAHLVNMFVADRLADTHGHDSNGNTRTTPRRSIGRTVSQKLLESFRENQYPARGTKERLAAEHGITFQQVSKWFENTRRSMRACTEGVHNERIDTTKQVITPQAASQSVINNMDEVLAIGSSQTAVITPPKSTATTSSLTRFTTPSKTAGLANPCGTHNGYSLDNGQKSVSIQGKRKKSVEAGTQDIRDASASNNEDKTRELIDKDRQKAIARELRKRRKSM</sequence>
<dbReference type="GO" id="GO:0003682">
    <property type="term" value="F:chromatin binding"/>
    <property type="evidence" value="ECO:0007669"/>
    <property type="project" value="TreeGrafter"/>
</dbReference>
<keyword evidence="6" id="KW-0805">Transcription regulation</keyword>
<feature type="compositionally biased region" description="Basic and acidic residues" evidence="14">
    <location>
        <begin position="435"/>
        <end position="446"/>
    </location>
</feature>
<dbReference type="CDD" id="cd00086">
    <property type="entry name" value="homeodomain"/>
    <property type="match status" value="1"/>
</dbReference>
<dbReference type="FunFam" id="3.30.40.10:FF:000650">
    <property type="entry name" value="Homeobox protein HAT3.1"/>
    <property type="match status" value="1"/>
</dbReference>
<feature type="compositionally biased region" description="Polar residues" evidence="14">
    <location>
        <begin position="383"/>
        <end position="395"/>
    </location>
</feature>
<proteinExistence type="inferred from homology"/>
<dbReference type="Pfam" id="PF00628">
    <property type="entry name" value="PHD"/>
    <property type="match status" value="1"/>
</dbReference>
<evidence type="ECO:0000259" key="16">
    <source>
        <dbReference type="PROSITE" id="PS50071"/>
    </source>
</evidence>
<dbReference type="InterPro" id="IPR001965">
    <property type="entry name" value="Znf_PHD"/>
</dbReference>
<evidence type="ECO:0000256" key="11">
    <source>
        <dbReference type="PROSITE-ProRule" id="PRU00108"/>
    </source>
</evidence>
<keyword evidence="7 11" id="KW-0238">DNA-binding</keyword>
<feature type="compositionally biased region" description="Acidic residues" evidence="14">
    <location>
        <begin position="252"/>
        <end position="274"/>
    </location>
</feature>
<evidence type="ECO:0000256" key="6">
    <source>
        <dbReference type="ARBA" id="ARBA00023015"/>
    </source>
</evidence>
<comment type="subcellular location">
    <subcellularLocation>
        <location evidence="1 11 13">Nucleus</location>
    </subcellularLocation>
</comment>
<evidence type="ECO:0000313" key="17">
    <source>
        <dbReference type="EMBL" id="KAJ0980254.1"/>
    </source>
</evidence>
<dbReference type="Gene3D" id="1.10.10.60">
    <property type="entry name" value="Homeodomain-like"/>
    <property type="match status" value="1"/>
</dbReference>
<dbReference type="Proteomes" id="UP001085076">
    <property type="component" value="Miscellaneous, Linkage group lg02"/>
</dbReference>
<reference evidence="17" key="1">
    <citation type="submission" date="2021-03" db="EMBL/GenBank/DDBJ databases">
        <authorList>
            <person name="Li Z."/>
            <person name="Yang C."/>
        </authorList>
    </citation>
    <scope>NUCLEOTIDE SEQUENCE</scope>
    <source>
        <strain evidence="17">Dzin_1.0</strain>
        <tissue evidence="17">Leaf</tissue>
    </source>
</reference>
<organism evidence="17 18">
    <name type="scientific">Dioscorea zingiberensis</name>
    <dbReference type="NCBI Taxonomy" id="325984"/>
    <lineage>
        <taxon>Eukaryota</taxon>
        <taxon>Viridiplantae</taxon>
        <taxon>Streptophyta</taxon>
        <taxon>Embryophyta</taxon>
        <taxon>Tracheophyta</taxon>
        <taxon>Spermatophyta</taxon>
        <taxon>Magnoliopsida</taxon>
        <taxon>Liliopsida</taxon>
        <taxon>Dioscoreales</taxon>
        <taxon>Dioscoreaceae</taxon>
        <taxon>Dioscorea</taxon>
    </lineage>
</organism>
<evidence type="ECO:0000256" key="3">
    <source>
        <dbReference type="ARBA" id="ARBA00022723"/>
    </source>
</evidence>
<dbReference type="GO" id="GO:0005634">
    <property type="term" value="C:nucleus"/>
    <property type="evidence" value="ECO:0007669"/>
    <property type="project" value="UniProtKB-SubCell"/>
</dbReference>
<keyword evidence="8 11" id="KW-0371">Homeobox</keyword>
<comment type="similarity">
    <text evidence="2">Belongs to the PHD-associated homeobox family.</text>
</comment>
<name>A0A9D5HKV2_9LILI</name>
<comment type="caution">
    <text evidence="17">The sequence shown here is derived from an EMBL/GenBank/DDBJ whole genome shotgun (WGS) entry which is preliminary data.</text>
</comment>
<feature type="compositionally biased region" description="Basic and acidic residues" evidence="14">
    <location>
        <begin position="700"/>
        <end position="710"/>
    </location>
</feature>
<gene>
    <name evidence="17" type="ORF">J5N97_008509</name>
</gene>
<keyword evidence="10 11" id="KW-0539">Nucleus</keyword>
<feature type="domain" description="Homeobox" evidence="16">
    <location>
        <begin position="529"/>
        <end position="589"/>
    </location>
</feature>